<dbReference type="SUPFAM" id="SSF101898">
    <property type="entry name" value="NHL repeat"/>
    <property type="match status" value="1"/>
</dbReference>
<evidence type="ECO:0000256" key="1">
    <source>
        <dbReference type="SAM" id="SignalP"/>
    </source>
</evidence>
<gene>
    <name evidence="2" type="ORF">MTP16_07990</name>
</gene>
<dbReference type="NCBIfam" id="TIGR04183">
    <property type="entry name" value="Por_Secre_tail"/>
    <property type="match status" value="1"/>
</dbReference>
<dbReference type="PANTHER" id="PTHR35580:SF1">
    <property type="entry name" value="PHYTASE-LIKE DOMAIN-CONTAINING PROTEIN"/>
    <property type="match status" value="1"/>
</dbReference>
<evidence type="ECO:0000313" key="2">
    <source>
        <dbReference type="EMBL" id="UOE35581.1"/>
    </source>
</evidence>
<name>A0ABY4BCY4_9BACT</name>
<dbReference type="InterPro" id="IPR052918">
    <property type="entry name" value="Motility_Chemotaxis_Reg"/>
</dbReference>
<proteinExistence type="predicted"/>
<organism evidence="2 3">
    <name type="scientific">Hymenobacter monticola</name>
    <dbReference type="NCBI Taxonomy" id="1705399"/>
    <lineage>
        <taxon>Bacteria</taxon>
        <taxon>Pseudomonadati</taxon>
        <taxon>Bacteroidota</taxon>
        <taxon>Cytophagia</taxon>
        <taxon>Cytophagales</taxon>
        <taxon>Hymenobacteraceae</taxon>
        <taxon>Hymenobacter</taxon>
    </lineage>
</organism>
<dbReference type="PANTHER" id="PTHR35580">
    <property type="entry name" value="CELL SURFACE GLYCOPROTEIN (S-LAYER PROTEIN)-LIKE PROTEIN"/>
    <property type="match status" value="1"/>
</dbReference>
<dbReference type="Proteomes" id="UP000831390">
    <property type="component" value="Chromosome"/>
</dbReference>
<feature type="signal peptide" evidence="1">
    <location>
        <begin position="1"/>
        <end position="26"/>
    </location>
</feature>
<dbReference type="EMBL" id="CP094534">
    <property type="protein sequence ID" value="UOE35581.1"/>
    <property type="molecule type" value="Genomic_DNA"/>
</dbReference>
<sequence length="573" mass="58789">MKTLILRCAQLAAVVLSSLAVGSRAAAQTAPAWTSARSTGAYLSPQTRRVTDAQGNIYETATFNPQTGVGQTLLTSRGSYDGYLAKYTPQGALAWIRQFGSTGADGTDDVALDAAGNAYVVGHFQGTLDMGNGQSLSAGTYLGTKAFVARYDAQGNLAWAKQSDDVAFDPAFPACIPVVLATAVAVDGAGNVFVSGGHVFSSGVSFGGQLVAPSTTLATPYTTYLARFSAATGDIQSIKNIFYSDRSTGAGVIYPIRLVSAPGGGIYVASNFYMAAEFPTGLTFPSPGSVNLMAMKYSAAGNLEWARTFGGPDFDDITGAAADASGNFYLTGTFRQSFSFAGSTFAGSTATASNEDGFLVRFSAQGAEQWAQTLVSASSDFLTNVCVDGGGNTYVTGSFGNQARLGTLALTSAGRGDALVASYSPQGQLRWAQQAGGPDDERALGLGFLAQGALQVHGYACYGVRFGSIALPGQGSYLGFIAQLDASATTLAAATALPLPQGLFPNPASDALHLPGLAPGTLVQVIDATGRVVREATVSAVAAVSVRGLAPGFYVVQATDAQGRRYASRVAVE</sequence>
<evidence type="ECO:0000313" key="3">
    <source>
        <dbReference type="Proteomes" id="UP000831390"/>
    </source>
</evidence>
<dbReference type="InterPro" id="IPR026444">
    <property type="entry name" value="Secre_tail"/>
</dbReference>
<accession>A0ABY4BCY4</accession>
<reference evidence="2 3" key="1">
    <citation type="submission" date="2022-03" db="EMBL/GenBank/DDBJ databases">
        <title>Hymenobactersp. isolated from the air.</title>
        <authorList>
            <person name="Won M."/>
            <person name="Kwon S.-W."/>
        </authorList>
    </citation>
    <scope>NUCLEOTIDE SEQUENCE [LARGE SCALE GENOMIC DNA]</scope>
    <source>
        <strain evidence="2 3">KACC 22596</strain>
    </source>
</reference>
<dbReference type="RefSeq" id="WP_243517902.1">
    <property type="nucleotide sequence ID" value="NZ_CP094534.1"/>
</dbReference>
<keyword evidence="1" id="KW-0732">Signal</keyword>
<feature type="chain" id="PRO_5045267499" evidence="1">
    <location>
        <begin position="27"/>
        <end position="573"/>
    </location>
</feature>
<protein>
    <submittedName>
        <fullName evidence="2">T9SS type A sorting domain-containing protein</fullName>
    </submittedName>
</protein>
<keyword evidence="3" id="KW-1185">Reference proteome</keyword>